<dbReference type="InterPro" id="IPR013325">
    <property type="entry name" value="RNA_pol_sigma_r2"/>
</dbReference>
<sequence length="181" mass="20535">MVTDADAVGRFTALYDELYPRVHAYAVSRTGRTLAEEVTSETFCVVWRRFHDLPDPPLPWILGIARNVLRENYRAKAREDSLAAELRHWTSSVPDIGEDVQERASVLRALAALSDADRELLTLVAWHGLSTDEAAKVIGCSRAAYFVRLHRARKRLERAMTDETPAPVRRQATAYRTETTR</sequence>
<dbReference type="GO" id="GO:0016987">
    <property type="term" value="F:sigma factor activity"/>
    <property type="evidence" value="ECO:0007669"/>
    <property type="project" value="UniProtKB-KW"/>
</dbReference>
<evidence type="ECO:0000256" key="1">
    <source>
        <dbReference type="ARBA" id="ARBA00010641"/>
    </source>
</evidence>
<proteinExistence type="inferred from homology"/>
<dbReference type="AlphaFoldDB" id="A0A9W6RTR5"/>
<dbReference type="Pfam" id="PF08281">
    <property type="entry name" value="Sigma70_r4_2"/>
    <property type="match status" value="1"/>
</dbReference>
<dbReference type="SUPFAM" id="SSF88946">
    <property type="entry name" value="Sigma2 domain of RNA polymerase sigma factors"/>
    <property type="match status" value="1"/>
</dbReference>
<dbReference type="GO" id="GO:0003677">
    <property type="term" value="F:DNA binding"/>
    <property type="evidence" value="ECO:0007669"/>
    <property type="project" value="UniProtKB-KW"/>
</dbReference>
<dbReference type="NCBIfam" id="TIGR02937">
    <property type="entry name" value="sigma70-ECF"/>
    <property type="match status" value="1"/>
</dbReference>
<keyword evidence="3" id="KW-0731">Sigma factor</keyword>
<feature type="domain" description="RNA polymerase sigma-70 region 2" evidence="7">
    <location>
        <begin position="14"/>
        <end position="78"/>
    </location>
</feature>
<dbReference type="Pfam" id="PF04542">
    <property type="entry name" value="Sigma70_r2"/>
    <property type="match status" value="1"/>
</dbReference>
<organism evidence="9 10">
    <name type="scientific">Actinoallomurus iriomotensis</name>
    <dbReference type="NCBI Taxonomy" id="478107"/>
    <lineage>
        <taxon>Bacteria</taxon>
        <taxon>Bacillati</taxon>
        <taxon>Actinomycetota</taxon>
        <taxon>Actinomycetes</taxon>
        <taxon>Streptosporangiales</taxon>
        <taxon>Thermomonosporaceae</taxon>
        <taxon>Actinoallomurus</taxon>
    </lineage>
</organism>
<keyword evidence="2" id="KW-0805">Transcription regulation</keyword>
<dbReference type="RefSeq" id="WP_285636230.1">
    <property type="nucleotide sequence ID" value="NZ_BSTJ01000020.1"/>
</dbReference>
<dbReference type="InterPro" id="IPR007627">
    <property type="entry name" value="RNA_pol_sigma70_r2"/>
</dbReference>
<dbReference type="SUPFAM" id="SSF88659">
    <property type="entry name" value="Sigma3 and sigma4 domains of RNA polymerase sigma factors"/>
    <property type="match status" value="1"/>
</dbReference>
<evidence type="ECO:0000259" key="8">
    <source>
        <dbReference type="Pfam" id="PF08281"/>
    </source>
</evidence>
<dbReference type="EMBL" id="BSTJ01000020">
    <property type="protein sequence ID" value="GLY81588.1"/>
    <property type="molecule type" value="Genomic_DNA"/>
</dbReference>
<evidence type="ECO:0000313" key="9">
    <source>
        <dbReference type="EMBL" id="GLY81588.1"/>
    </source>
</evidence>
<evidence type="ECO:0000256" key="5">
    <source>
        <dbReference type="ARBA" id="ARBA00023163"/>
    </source>
</evidence>
<dbReference type="Gene3D" id="1.10.1740.10">
    <property type="match status" value="1"/>
</dbReference>
<gene>
    <name evidence="9" type="primary">rpoE</name>
    <name evidence="9" type="ORF">Airi01_098550</name>
</gene>
<evidence type="ECO:0000313" key="10">
    <source>
        <dbReference type="Proteomes" id="UP001165135"/>
    </source>
</evidence>
<reference evidence="9" key="1">
    <citation type="submission" date="2023-03" db="EMBL/GenBank/DDBJ databases">
        <title>Actinoallomurus iriomotensis NBRC 103681.</title>
        <authorList>
            <person name="Ichikawa N."/>
            <person name="Sato H."/>
            <person name="Tonouchi N."/>
        </authorList>
    </citation>
    <scope>NUCLEOTIDE SEQUENCE</scope>
    <source>
        <strain evidence="9">NBRC 103681</strain>
    </source>
</reference>
<dbReference type="PANTHER" id="PTHR43133">
    <property type="entry name" value="RNA POLYMERASE ECF-TYPE SIGMA FACTO"/>
    <property type="match status" value="1"/>
</dbReference>
<evidence type="ECO:0000256" key="3">
    <source>
        <dbReference type="ARBA" id="ARBA00023082"/>
    </source>
</evidence>
<comment type="similarity">
    <text evidence="1">Belongs to the sigma-70 factor family. ECF subfamily.</text>
</comment>
<dbReference type="CDD" id="cd06171">
    <property type="entry name" value="Sigma70_r4"/>
    <property type="match status" value="1"/>
</dbReference>
<evidence type="ECO:0000259" key="7">
    <source>
        <dbReference type="Pfam" id="PF04542"/>
    </source>
</evidence>
<dbReference type="Gene3D" id="1.10.10.10">
    <property type="entry name" value="Winged helix-like DNA-binding domain superfamily/Winged helix DNA-binding domain"/>
    <property type="match status" value="1"/>
</dbReference>
<feature type="region of interest" description="Disordered" evidence="6">
    <location>
        <begin position="161"/>
        <end position="181"/>
    </location>
</feature>
<evidence type="ECO:0000256" key="2">
    <source>
        <dbReference type="ARBA" id="ARBA00023015"/>
    </source>
</evidence>
<dbReference type="InterPro" id="IPR014284">
    <property type="entry name" value="RNA_pol_sigma-70_dom"/>
</dbReference>
<comment type="caution">
    <text evidence="9">The sequence shown here is derived from an EMBL/GenBank/DDBJ whole genome shotgun (WGS) entry which is preliminary data.</text>
</comment>
<keyword evidence="4" id="KW-0238">DNA-binding</keyword>
<dbReference type="InterPro" id="IPR013324">
    <property type="entry name" value="RNA_pol_sigma_r3/r4-like"/>
</dbReference>
<dbReference type="InterPro" id="IPR013249">
    <property type="entry name" value="RNA_pol_sigma70_r4_t2"/>
</dbReference>
<dbReference type="GO" id="GO:0006352">
    <property type="term" value="P:DNA-templated transcription initiation"/>
    <property type="evidence" value="ECO:0007669"/>
    <property type="project" value="InterPro"/>
</dbReference>
<dbReference type="InterPro" id="IPR039425">
    <property type="entry name" value="RNA_pol_sigma-70-like"/>
</dbReference>
<evidence type="ECO:0000256" key="4">
    <source>
        <dbReference type="ARBA" id="ARBA00023125"/>
    </source>
</evidence>
<dbReference type="InterPro" id="IPR036388">
    <property type="entry name" value="WH-like_DNA-bd_sf"/>
</dbReference>
<dbReference type="Proteomes" id="UP001165135">
    <property type="component" value="Unassembled WGS sequence"/>
</dbReference>
<protein>
    <submittedName>
        <fullName evidence="9">RNA polymerase sigma24 factor</fullName>
    </submittedName>
</protein>
<accession>A0A9W6RTR5</accession>
<keyword evidence="5" id="KW-0804">Transcription</keyword>
<name>A0A9W6RTR5_9ACTN</name>
<dbReference type="PANTHER" id="PTHR43133:SF8">
    <property type="entry name" value="RNA POLYMERASE SIGMA FACTOR HI_1459-RELATED"/>
    <property type="match status" value="1"/>
</dbReference>
<feature type="domain" description="RNA polymerase sigma factor 70 region 4 type 2" evidence="8">
    <location>
        <begin position="105"/>
        <end position="156"/>
    </location>
</feature>
<evidence type="ECO:0000256" key="6">
    <source>
        <dbReference type="SAM" id="MobiDB-lite"/>
    </source>
</evidence>